<organism evidence="2 3">
    <name type="scientific">Alteromonas hispanica</name>
    <dbReference type="NCBI Taxonomy" id="315421"/>
    <lineage>
        <taxon>Bacteria</taxon>
        <taxon>Pseudomonadati</taxon>
        <taxon>Pseudomonadota</taxon>
        <taxon>Gammaproteobacteria</taxon>
        <taxon>Alteromonadales</taxon>
        <taxon>Alteromonadaceae</taxon>
        <taxon>Alteromonas/Salinimonas group</taxon>
        <taxon>Alteromonas</taxon>
    </lineage>
</organism>
<accession>A0A6L9MY11</accession>
<dbReference type="Proteomes" id="UP000478837">
    <property type="component" value="Unassembled WGS sequence"/>
</dbReference>
<keyword evidence="1" id="KW-1133">Transmembrane helix</keyword>
<dbReference type="PIRSF" id="PIRSF004525">
    <property type="entry name" value="Pilin_peptidase-dep_B_prd"/>
    <property type="match status" value="1"/>
</dbReference>
<keyword evidence="1" id="KW-0812">Transmembrane</keyword>
<protein>
    <submittedName>
        <fullName evidence="2">Prepilin cleavage protein</fullName>
    </submittedName>
</protein>
<evidence type="ECO:0000256" key="1">
    <source>
        <dbReference type="SAM" id="Phobius"/>
    </source>
</evidence>
<reference evidence="2 3" key="1">
    <citation type="submission" date="2020-01" db="EMBL/GenBank/DDBJ databases">
        <title>Genomes of bacteria type strains.</title>
        <authorList>
            <person name="Chen J."/>
            <person name="Zhu S."/>
            <person name="Yang J."/>
        </authorList>
    </citation>
    <scope>NUCLEOTIDE SEQUENCE [LARGE SCALE GENOMIC DNA]</scope>
    <source>
        <strain evidence="2 3">LMG 22958</strain>
    </source>
</reference>
<comment type="caution">
    <text evidence="2">The sequence shown here is derived from an EMBL/GenBank/DDBJ whole genome shotgun (WGS) entry which is preliminary data.</text>
</comment>
<sequence length="209" mass="22168">MLIAREQSGFSLVELLIGMALGITALSALSSLVGTGIGVNANLLSGARVNEEASNIMSLLVRDIKRAGYSGATTSMVQDPSNNPSPFADSIELSAHPGEAINSCILFSYDANNNGIFDAGADGDNFGYRLKNNTIEIRVNDAECDGAGWLPLTDPSTVVITALSFAVNQTVANEIPTTIVRINLQAEHANDENVSRQYTMQALVRNYDG</sequence>
<dbReference type="PROSITE" id="PS00409">
    <property type="entry name" value="PROKAR_NTER_METHYL"/>
    <property type="match status" value="1"/>
</dbReference>
<dbReference type="InterPro" id="IPR016419">
    <property type="entry name" value="Prepilin_Pept-dep_B_prd"/>
</dbReference>
<name>A0A6L9MY11_9ALTE</name>
<evidence type="ECO:0000313" key="2">
    <source>
        <dbReference type="EMBL" id="NDW22895.1"/>
    </source>
</evidence>
<evidence type="ECO:0000313" key="3">
    <source>
        <dbReference type="Proteomes" id="UP000478837"/>
    </source>
</evidence>
<proteinExistence type="predicted"/>
<dbReference type="RefSeq" id="WP_163112583.1">
    <property type="nucleotide sequence ID" value="NZ_JAAAWP010000011.1"/>
</dbReference>
<keyword evidence="3" id="KW-1185">Reference proteome</keyword>
<dbReference type="EMBL" id="JAAAWP010000011">
    <property type="protein sequence ID" value="NDW22895.1"/>
    <property type="molecule type" value="Genomic_DNA"/>
</dbReference>
<keyword evidence="1" id="KW-0472">Membrane</keyword>
<dbReference type="InterPro" id="IPR012902">
    <property type="entry name" value="N_methyl_site"/>
</dbReference>
<dbReference type="Pfam" id="PF07963">
    <property type="entry name" value="N_methyl"/>
    <property type="match status" value="1"/>
</dbReference>
<dbReference type="AlphaFoldDB" id="A0A6L9MY11"/>
<gene>
    <name evidence="2" type="ORF">GTW09_15335</name>
</gene>
<feature type="transmembrane region" description="Helical" evidence="1">
    <location>
        <begin position="12"/>
        <end position="33"/>
    </location>
</feature>